<dbReference type="Pfam" id="PF02698">
    <property type="entry name" value="DUF218"/>
    <property type="match status" value="1"/>
</dbReference>
<dbReference type="Proteomes" id="UP000176944">
    <property type="component" value="Chromosome"/>
</dbReference>
<evidence type="ECO:0000313" key="3">
    <source>
        <dbReference type="EMBL" id="AOY84902.2"/>
    </source>
</evidence>
<gene>
    <name evidence="3" type="ORF">BJP36_26290</name>
</gene>
<reference evidence="4" key="1">
    <citation type="submission" date="2016-10" db="EMBL/GenBank/DDBJ databases">
        <title>Comparative genomics uncovers the prolific and rare metabolic potential of the cyanobacterial genus Moorea.</title>
        <authorList>
            <person name="Leao T."/>
            <person name="Castelao G."/>
            <person name="Korobeynikov A."/>
            <person name="Monroe E.A."/>
            <person name="Podell S."/>
            <person name="Glukhov E."/>
            <person name="Allen E."/>
            <person name="Gerwick W.H."/>
            <person name="Gerwick L."/>
        </authorList>
    </citation>
    <scope>NUCLEOTIDE SEQUENCE [LARGE SCALE GENOMIC DNA]</scope>
    <source>
        <strain evidence="4">JHB</strain>
    </source>
</reference>
<dbReference type="AlphaFoldDB" id="A0A1D9GB85"/>
<sequence>MINLSRAVKWRRRLRLWGLLTLALFLCGWLLINTLRLQAAASAPVDTFFVLGGSIRREIHVAELVKQHPDQRILISHGSPDPCIWLIFQREMASSEQVWLEKCANSTFGNFFFSIPIFRRWGVRKVKLITSGTHLPRAQWMAQILLGAHGIWVETDLVQEKGIPGNSESPLKTGLDIARSLVWALLSQVIQPRCSDLIQLTDVDIEAWRESGFKCEHQGGDLTYTLSRANQEQQDSSLNQDSPSLSERGVSTLTQRFN</sequence>
<dbReference type="EMBL" id="CP017708">
    <property type="protein sequence ID" value="AOY84902.2"/>
    <property type="molecule type" value="Genomic_DNA"/>
</dbReference>
<accession>A0A1D9GB85</accession>
<dbReference type="InterPro" id="IPR003848">
    <property type="entry name" value="DUF218"/>
</dbReference>
<organism evidence="3 4">
    <name type="scientific">Moorena producens (strain JHB)</name>
    <dbReference type="NCBI Taxonomy" id="1454205"/>
    <lineage>
        <taxon>Bacteria</taxon>
        <taxon>Bacillati</taxon>
        <taxon>Cyanobacteriota</taxon>
        <taxon>Cyanophyceae</taxon>
        <taxon>Coleofasciculales</taxon>
        <taxon>Coleofasciculaceae</taxon>
        <taxon>Moorena</taxon>
    </lineage>
</organism>
<evidence type="ECO:0000313" key="4">
    <source>
        <dbReference type="Proteomes" id="UP000176944"/>
    </source>
</evidence>
<evidence type="ECO:0000259" key="2">
    <source>
        <dbReference type="Pfam" id="PF02698"/>
    </source>
</evidence>
<proteinExistence type="predicted"/>
<dbReference type="CDD" id="cd06259">
    <property type="entry name" value="YdcF-like"/>
    <property type="match status" value="1"/>
</dbReference>
<protein>
    <submittedName>
        <fullName evidence="3">YdcF family protein</fullName>
    </submittedName>
</protein>
<evidence type="ECO:0000256" key="1">
    <source>
        <dbReference type="SAM" id="MobiDB-lite"/>
    </source>
</evidence>
<name>A0A1D9GB85_MOOP1</name>
<feature type="domain" description="DUF218" evidence="2">
    <location>
        <begin position="47"/>
        <end position="147"/>
    </location>
</feature>
<feature type="region of interest" description="Disordered" evidence="1">
    <location>
        <begin position="230"/>
        <end position="258"/>
    </location>
</feature>